<protein>
    <submittedName>
        <fullName evidence="1">Uncharacterized protein</fullName>
    </submittedName>
</protein>
<dbReference type="Proteomes" id="UP000607653">
    <property type="component" value="Unassembled WGS sequence"/>
</dbReference>
<sequence>MHLNITEKATPVYLLIFARTDSYSQKLHALKDMSQTFGLVSAQELNYQRRYLHIFSVRTTSLDKSAL</sequence>
<proteinExistence type="predicted"/>
<evidence type="ECO:0000313" key="1">
    <source>
        <dbReference type="EMBL" id="DAD37586.1"/>
    </source>
</evidence>
<keyword evidence="2" id="KW-1185">Reference proteome</keyword>
<organism evidence="1 2">
    <name type="scientific">Nelumbo nucifera</name>
    <name type="common">Sacred lotus</name>
    <dbReference type="NCBI Taxonomy" id="4432"/>
    <lineage>
        <taxon>Eukaryota</taxon>
        <taxon>Viridiplantae</taxon>
        <taxon>Streptophyta</taxon>
        <taxon>Embryophyta</taxon>
        <taxon>Tracheophyta</taxon>
        <taxon>Spermatophyta</taxon>
        <taxon>Magnoliopsida</taxon>
        <taxon>Proteales</taxon>
        <taxon>Nelumbonaceae</taxon>
        <taxon>Nelumbo</taxon>
    </lineage>
</organism>
<reference evidence="1 2" key="1">
    <citation type="journal article" date="2020" name="Mol. Biol. Evol.">
        <title>Distinct Expression and Methylation Patterns for Genes with Different Fates following a Single Whole-Genome Duplication in Flowering Plants.</title>
        <authorList>
            <person name="Shi T."/>
            <person name="Rahmani R.S."/>
            <person name="Gugger P.F."/>
            <person name="Wang M."/>
            <person name="Li H."/>
            <person name="Zhang Y."/>
            <person name="Li Z."/>
            <person name="Wang Q."/>
            <person name="Van de Peer Y."/>
            <person name="Marchal K."/>
            <person name="Chen J."/>
        </authorList>
    </citation>
    <scope>NUCLEOTIDE SEQUENCE [LARGE SCALE GENOMIC DNA]</scope>
    <source>
        <tissue evidence="1">Leaf</tissue>
    </source>
</reference>
<accession>A0A822Z3M0</accession>
<name>A0A822Z3M0_NELNU</name>
<dbReference type="EMBL" id="DUZY01000004">
    <property type="protein sequence ID" value="DAD37586.1"/>
    <property type="molecule type" value="Genomic_DNA"/>
</dbReference>
<dbReference type="AlphaFoldDB" id="A0A822Z3M0"/>
<gene>
    <name evidence="1" type="ORF">HUJ06_008227</name>
</gene>
<comment type="caution">
    <text evidence="1">The sequence shown here is derived from an EMBL/GenBank/DDBJ whole genome shotgun (WGS) entry which is preliminary data.</text>
</comment>
<evidence type="ECO:0000313" key="2">
    <source>
        <dbReference type="Proteomes" id="UP000607653"/>
    </source>
</evidence>